<dbReference type="eggNOG" id="ENOG502SDZX">
    <property type="taxonomic scope" value="Eukaryota"/>
</dbReference>
<feature type="region of interest" description="Disordered" evidence="1">
    <location>
        <begin position="293"/>
        <end position="343"/>
    </location>
</feature>
<feature type="domain" description="Deoxyribonuclease NucA/NucB" evidence="3">
    <location>
        <begin position="454"/>
        <end position="512"/>
    </location>
</feature>
<protein>
    <recommendedName>
        <fullName evidence="3">Deoxyribonuclease NucA/NucB domain-containing protein</fullName>
    </recommendedName>
</protein>
<evidence type="ECO:0000259" key="3">
    <source>
        <dbReference type="Pfam" id="PF14040"/>
    </source>
</evidence>
<name>S8AAQ2_DACHA</name>
<reference evidence="5" key="2">
    <citation type="submission" date="2013-04" db="EMBL/GenBank/DDBJ databases">
        <title>Genomic mechanisms accounting for the adaptation to parasitism in nematode-trapping fungi.</title>
        <authorList>
            <person name="Ahren D.G."/>
        </authorList>
    </citation>
    <scope>NUCLEOTIDE SEQUENCE [LARGE SCALE GENOMIC DNA]</scope>
    <source>
        <strain evidence="5">CBS 200.50</strain>
    </source>
</reference>
<evidence type="ECO:0000256" key="2">
    <source>
        <dbReference type="SAM" id="SignalP"/>
    </source>
</evidence>
<feature type="compositionally biased region" description="Low complexity" evidence="1">
    <location>
        <begin position="294"/>
        <end position="343"/>
    </location>
</feature>
<evidence type="ECO:0000313" key="4">
    <source>
        <dbReference type="EMBL" id="EPS40004.1"/>
    </source>
</evidence>
<comment type="caution">
    <text evidence="4">The sequence shown here is derived from an EMBL/GenBank/DDBJ whole genome shotgun (WGS) entry which is preliminary data.</text>
</comment>
<dbReference type="Pfam" id="PF14040">
    <property type="entry name" value="DNase_NucA_NucB"/>
    <property type="match status" value="1"/>
</dbReference>
<feature type="signal peptide" evidence="2">
    <location>
        <begin position="1"/>
        <end position="17"/>
    </location>
</feature>
<dbReference type="OrthoDB" id="2748312at2759"/>
<reference evidence="4 5" key="1">
    <citation type="journal article" date="2013" name="PLoS Genet.">
        <title>Genomic mechanisms accounting for the adaptation to parasitism in nematode-trapping fungi.</title>
        <authorList>
            <person name="Meerupati T."/>
            <person name="Andersson K.M."/>
            <person name="Friman E."/>
            <person name="Kumar D."/>
            <person name="Tunlid A."/>
            <person name="Ahren D."/>
        </authorList>
    </citation>
    <scope>NUCLEOTIDE SEQUENCE [LARGE SCALE GENOMIC DNA]</scope>
    <source>
        <strain evidence="4 5">CBS 200.50</strain>
    </source>
</reference>
<dbReference type="Proteomes" id="UP000015100">
    <property type="component" value="Unassembled WGS sequence"/>
</dbReference>
<proteinExistence type="predicted"/>
<sequence length="752" mass="80386">MNLLFVVIALYLGYASANLNEIEPRLEASRLLGESVQDGGDWTGGFAQDGLLQLGANDTLASSEAFTLFKRQTRQCPGGSHPCDAASITCCYNGYDCVSTGCCPSGQVPCGATKCYNPSTMRAILAAAPAAAITQQQGKNAAAMELSVDQGTTVSPVAVAQKAKLAAGRAVVTIRRLRSVAGTERLVVVGIIVCPMPEVNIAVLPEKRPAGPGGATIQRLRSVVAALGTIVRKDTIASRKALSAARLAHSPADRINATIPKQLYAAPLDFTLGAVIPAPNAAGWAAVEPTRDAISTPKISTPKTTSEEPTSTTESPSSTSSSMSTTKTRPCTTPTPSSPQLTTHTIPFVYDANKVSIPKTGPYAGQRIPHTNGAVLWNMCRGISRAIGRVSNMMTLTHGGKCFTDWNRRETCTENNAAFCRNGVNEYIRMFYPNPTTQAERDAIAAALTAVGDFSCDEFPFASSVQGGDLSKGSRICVPRVDQNWQGTTLSTYFRKDVMGSLVIRPGDKYVIQIRGWNCATQTPDPSIKRSVQMEKRDAFAIEGVNFVGAEMWRGWNPQNPSARLMSMPLGDLDKGDYDVNVNTTKGAMNMTLTDYNGTPFDLSANTGTDGSASVSFSLDDTYIGVGISGVTYDQNLEVAYHAKQVSTETSAAPTTTTTTTTPKLDRLRSSFCSAYPLDNWNFDFLGHRPEPASDDSGVSLEVVPFGILEADVIPRPPGGRSVNSANQFQQFSKATSLWTAGHILEFRLLIF</sequence>
<gene>
    <name evidence="4" type="ORF">H072_6284</name>
</gene>
<keyword evidence="5" id="KW-1185">Reference proteome</keyword>
<evidence type="ECO:0000313" key="5">
    <source>
        <dbReference type="Proteomes" id="UP000015100"/>
    </source>
</evidence>
<keyword evidence="2" id="KW-0732">Signal</keyword>
<dbReference type="STRING" id="1284197.S8AAQ2"/>
<feature type="chain" id="PRO_5004547847" description="Deoxyribonuclease NucA/NucB domain-containing protein" evidence="2">
    <location>
        <begin position="18"/>
        <end position="752"/>
    </location>
</feature>
<dbReference type="HOGENOM" id="CLU_370051_0_0_1"/>
<organism evidence="4 5">
    <name type="scientific">Dactylellina haptotyla (strain CBS 200.50)</name>
    <name type="common">Nematode-trapping fungus</name>
    <name type="synonym">Monacrosporium haptotylum</name>
    <dbReference type="NCBI Taxonomy" id="1284197"/>
    <lineage>
        <taxon>Eukaryota</taxon>
        <taxon>Fungi</taxon>
        <taxon>Dikarya</taxon>
        <taxon>Ascomycota</taxon>
        <taxon>Pezizomycotina</taxon>
        <taxon>Orbiliomycetes</taxon>
        <taxon>Orbiliales</taxon>
        <taxon>Orbiliaceae</taxon>
        <taxon>Dactylellina</taxon>
    </lineage>
</organism>
<dbReference type="InterPro" id="IPR029476">
    <property type="entry name" value="DNase_NucA_NucB"/>
</dbReference>
<dbReference type="EMBL" id="AQGS01000443">
    <property type="protein sequence ID" value="EPS40004.1"/>
    <property type="molecule type" value="Genomic_DNA"/>
</dbReference>
<evidence type="ECO:0000256" key="1">
    <source>
        <dbReference type="SAM" id="MobiDB-lite"/>
    </source>
</evidence>
<accession>S8AAQ2</accession>
<dbReference type="AlphaFoldDB" id="S8AAQ2"/>